<dbReference type="OrthoDB" id="2142759at2759"/>
<comment type="caution">
    <text evidence="1">The sequence shown here is derived from an EMBL/GenBank/DDBJ whole genome shotgun (WGS) entry which is preliminary data.</text>
</comment>
<keyword evidence="2" id="KW-1185">Reference proteome</keyword>
<protein>
    <submittedName>
        <fullName evidence="1">Uncharacterized protein</fullName>
    </submittedName>
</protein>
<dbReference type="AlphaFoldDB" id="A0A9P9CX56"/>
<dbReference type="Proteomes" id="UP000700596">
    <property type="component" value="Unassembled WGS sequence"/>
</dbReference>
<gene>
    <name evidence="1" type="ORF">B0J11DRAFT_513177</name>
</gene>
<reference evidence="1" key="1">
    <citation type="journal article" date="2021" name="Nat. Commun.">
        <title>Genetic determinants of endophytism in the Arabidopsis root mycobiome.</title>
        <authorList>
            <person name="Mesny F."/>
            <person name="Miyauchi S."/>
            <person name="Thiergart T."/>
            <person name="Pickel B."/>
            <person name="Atanasova L."/>
            <person name="Karlsson M."/>
            <person name="Huettel B."/>
            <person name="Barry K.W."/>
            <person name="Haridas S."/>
            <person name="Chen C."/>
            <person name="Bauer D."/>
            <person name="Andreopoulos W."/>
            <person name="Pangilinan J."/>
            <person name="LaButti K."/>
            <person name="Riley R."/>
            <person name="Lipzen A."/>
            <person name="Clum A."/>
            <person name="Drula E."/>
            <person name="Henrissat B."/>
            <person name="Kohler A."/>
            <person name="Grigoriev I.V."/>
            <person name="Martin F.M."/>
            <person name="Hacquard S."/>
        </authorList>
    </citation>
    <scope>NUCLEOTIDE SEQUENCE</scope>
    <source>
        <strain evidence="1">MPI-CAGE-CH-0243</strain>
    </source>
</reference>
<organism evidence="1 2">
    <name type="scientific">Dendryphion nanum</name>
    <dbReference type="NCBI Taxonomy" id="256645"/>
    <lineage>
        <taxon>Eukaryota</taxon>
        <taxon>Fungi</taxon>
        <taxon>Dikarya</taxon>
        <taxon>Ascomycota</taxon>
        <taxon>Pezizomycotina</taxon>
        <taxon>Dothideomycetes</taxon>
        <taxon>Pleosporomycetidae</taxon>
        <taxon>Pleosporales</taxon>
        <taxon>Torulaceae</taxon>
        <taxon>Dendryphion</taxon>
    </lineage>
</organism>
<dbReference type="EMBL" id="JAGMWT010000041">
    <property type="protein sequence ID" value="KAH7108624.1"/>
    <property type="molecule type" value="Genomic_DNA"/>
</dbReference>
<accession>A0A9P9CX56</accession>
<evidence type="ECO:0000313" key="2">
    <source>
        <dbReference type="Proteomes" id="UP000700596"/>
    </source>
</evidence>
<proteinExistence type="predicted"/>
<name>A0A9P9CX56_9PLEO</name>
<evidence type="ECO:0000313" key="1">
    <source>
        <dbReference type="EMBL" id="KAH7108624.1"/>
    </source>
</evidence>
<sequence length="108" mass="12223">MAPKRSYASLNPPIALQSRDKSCRITGCRKKTQVVHICPQKDAKWWYGNGTSLCNTLLESSIYIFDSDSSFVILKTFGSNRPPSHSEHESGRKFYLFVTLNSKQHVGK</sequence>